<protein>
    <submittedName>
        <fullName evidence="2">Uncharacterized protein</fullName>
    </submittedName>
</protein>
<sequence>MVKTDGGSNMVANTFMNDIPAWHNEDEFSANDHQSDYVPAQPSTSTSSPSELDILAAETTHSMAEIEIADATEGDPLWVLLQELGFNFSETELNDE</sequence>
<proteinExistence type="predicted"/>
<name>A0A164ENH7_9CRUS</name>
<dbReference type="EMBL" id="LRGB01023078">
    <property type="protein sequence ID" value="KZR96967.1"/>
    <property type="molecule type" value="Genomic_DNA"/>
</dbReference>
<organism evidence="2 3">
    <name type="scientific">Daphnia magna</name>
    <dbReference type="NCBI Taxonomy" id="35525"/>
    <lineage>
        <taxon>Eukaryota</taxon>
        <taxon>Metazoa</taxon>
        <taxon>Ecdysozoa</taxon>
        <taxon>Arthropoda</taxon>
        <taxon>Crustacea</taxon>
        <taxon>Branchiopoda</taxon>
        <taxon>Diplostraca</taxon>
        <taxon>Cladocera</taxon>
        <taxon>Anomopoda</taxon>
        <taxon>Daphniidae</taxon>
        <taxon>Daphnia</taxon>
    </lineage>
</organism>
<reference evidence="2 3" key="1">
    <citation type="submission" date="2016-03" db="EMBL/GenBank/DDBJ databases">
        <title>EvidentialGene: Evidence-directed Construction of Genes on Genomes.</title>
        <authorList>
            <person name="Gilbert D.G."/>
            <person name="Choi J.-H."/>
            <person name="Mockaitis K."/>
            <person name="Colbourne J."/>
            <person name="Pfrender M."/>
        </authorList>
    </citation>
    <scope>NUCLEOTIDE SEQUENCE [LARGE SCALE GENOMIC DNA]</scope>
    <source>
        <strain evidence="2 3">Xinb3</strain>
        <tissue evidence="2">Complete organism</tissue>
    </source>
</reference>
<comment type="caution">
    <text evidence="2">The sequence shown here is derived from an EMBL/GenBank/DDBJ whole genome shotgun (WGS) entry which is preliminary data.</text>
</comment>
<feature type="region of interest" description="Disordered" evidence="1">
    <location>
        <begin position="23"/>
        <end position="51"/>
    </location>
</feature>
<dbReference type="AlphaFoldDB" id="A0A164ENH7"/>
<evidence type="ECO:0000313" key="3">
    <source>
        <dbReference type="Proteomes" id="UP000076858"/>
    </source>
</evidence>
<evidence type="ECO:0000313" key="2">
    <source>
        <dbReference type="EMBL" id="KZR96967.1"/>
    </source>
</evidence>
<gene>
    <name evidence="2" type="ORF">APZ42_008397</name>
</gene>
<dbReference type="Proteomes" id="UP000076858">
    <property type="component" value="Unassembled WGS sequence"/>
</dbReference>
<evidence type="ECO:0000256" key="1">
    <source>
        <dbReference type="SAM" id="MobiDB-lite"/>
    </source>
</evidence>
<keyword evidence="3" id="KW-1185">Reference proteome</keyword>
<accession>A0A164ENH7</accession>
<feature type="non-terminal residue" evidence="2">
    <location>
        <position position="96"/>
    </location>
</feature>